<dbReference type="InterPro" id="IPR011701">
    <property type="entry name" value="MFS"/>
</dbReference>
<dbReference type="Gene3D" id="1.20.1250.20">
    <property type="entry name" value="MFS general substrate transporter like domains"/>
    <property type="match status" value="1"/>
</dbReference>
<dbReference type="InterPro" id="IPR036259">
    <property type="entry name" value="MFS_trans_sf"/>
</dbReference>
<feature type="transmembrane region" description="Helical" evidence="1">
    <location>
        <begin position="43"/>
        <end position="63"/>
    </location>
</feature>
<dbReference type="SUPFAM" id="SSF103473">
    <property type="entry name" value="MFS general substrate transporter"/>
    <property type="match status" value="1"/>
</dbReference>
<organism evidence="2 3">
    <name type="scientific">Dreissena polymorpha</name>
    <name type="common">Zebra mussel</name>
    <name type="synonym">Mytilus polymorpha</name>
    <dbReference type="NCBI Taxonomy" id="45954"/>
    <lineage>
        <taxon>Eukaryota</taxon>
        <taxon>Metazoa</taxon>
        <taxon>Spiralia</taxon>
        <taxon>Lophotrochozoa</taxon>
        <taxon>Mollusca</taxon>
        <taxon>Bivalvia</taxon>
        <taxon>Autobranchia</taxon>
        <taxon>Heteroconchia</taxon>
        <taxon>Euheterodonta</taxon>
        <taxon>Imparidentia</taxon>
        <taxon>Neoheterodontei</taxon>
        <taxon>Myida</taxon>
        <taxon>Dreissenoidea</taxon>
        <taxon>Dreissenidae</taxon>
        <taxon>Dreissena</taxon>
    </lineage>
</organism>
<protein>
    <recommendedName>
        <fullName evidence="4">Major facilitator superfamily (MFS) profile domain-containing protein</fullName>
    </recommendedName>
</protein>
<sequence>MKIPGMTTLGVPIIACVLLGIGILCAVFVPGIGLLILSSCVTGFAIGILVASLNVTTASLVGIKHLGNAIGIICTVNGIGTAISGPVAGYIRDVTSGYKLPLLAAFCTACVALTFMCISNSLQAKNSRGKTSGETINVPV</sequence>
<dbReference type="Pfam" id="PF07690">
    <property type="entry name" value="MFS_1"/>
    <property type="match status" value="1"/>
</dbReference>
<proteinExistence type="predicted"/>
<dbReference type="GO" id="GO:0022857">
    <property type="term" value="F:transmembrane transporter activity"/>
    <property type="evidence" value="ECO:0007669"/>
    <property type="project" value="InterPro"/>
</dbReference>
<keyword evidence="1" id="KW-0812">Transmembrane</keyword>
<feature type="transmembrane region" description="Helical" evidence="1">
    <location>
        <begin position="12"/>
        <end position="37"/>
    </location>
</feature>
<feature type="transmembrane region" description="Helical" evidence="1">
    <location>
        <begin position="103"/>
        <end position="122"/>
    </location>
</feature>
<name>A0A9D4S542_DREPO</name>
<evidence type="ECO:0008006" key="4">
    <source>
        <dbReference type="Google" id="ProtNLM"/>
    </source>
</evidence>
<comment type="caution">
    <text evidence="2">The sequence shown here is derived from an EMBL/GenBank/DDBJ whole genome shotgun (WGS) entry which is preliminary data.</text>
</comment>
<keyword evidence="1" id="KW-0472">Membrane</keyword>
<accession>A0A9D4S542</accession>
<dbReference type="AlphaFoldDB" id="A0A9D4S542"/>
<gene>
    <name evidence="2" type="ORF">DPMN_014325</name>
</gene>
<dbReference type="EMBL" id="JAIWYP010000001">
    <property type="protein sequence ID" value="KAH3890252.1"/>
    <property type="molecule type" value="Genomic_DNA"/>
</dbReference>
<reference evidence="2" key="1">
    <citation type="journal article" date="2019" name="bioRxiv">
        <title>The Genome of the Zebra Mussel, Dreissena polymorpha: A Resource for Invasive Species Research.</title>
        <authorList>
            <person name="McCartney M.A."/>
            <person name="Auch B."/>
            <person name="Kono T."/>
            <person name="Mallez S."/>
            <person name="Zhang Y."/>
            <person name="Obille A."/>
            <person name="Becker A."/>
            <person name="Abrahante J.E."/>
            <person name="Garbe J."/>
            <person name="Badalamenti J.P."/>
            <person name="Herman A."/>
            <person name="Mangelson H."/>
            <person name="Liachko I."/>
            <person name="Sullivan S."/>
            <person name="Sone E.D."/>
            <person name="Koren S."/>
            <person name="Silverstein K.A.T."/>
            <person name="Beckman K.B."/>
            <person name="Gohl D.M."/>
        </authorList>
    </citation>
    <scope>NUCLEOTIDE SEQUENCE</scope>
    <source>
        <strain evidence="2">Duluth1</strain>
        <tissue evidence="2">Whole animal</tissue>
    </source>
</reference>
<evidence type="ECO:0000313" key="3">
    <source>
        <dbReference type="Proteomes" id="UP000828390"/>
    </source>
</evidence>
<evidence type="ECO:0000256" key="1">
    <source>
        <dbReference type="SAM" id="Phobius"/>
    </source>
</evidence>
<keyword evidence="1" id="KW-1133">Transmembrane helix</keyword>
<reference evidence="2" key="2">
    <citation type="submission" date="2020-11" db="EMBL/GenBank/DDBJ databases">
        <authorList>
            <person name="McCartney M.A."/>
            <person name="Auch B."/>
            <person name="Kono T."/>
            <person name="Mallez S."/>
            <person name="Becker A."/>
            <person name="Gohl D.M."/>
            <person name="Silverstein K.A.T."/>
            <person name="Koren S."/>
            <person name="Bechman K.B."/>
            <person name="Herman A."/>
            <person name="Abrahante J.E."/>
            <person name="Garbe J."/>
        </authorList>
    </citation>
    <scope>NUCLEOTIDE SEQUENCE</scope>
    <source>
        <strain evidence="2">Duluth1</strain>
        <tissue evidence="2">Whole animal</tissue>
    </source>
</reference>
<keyword evidence="3" id="KW-1185">Reference proteome</keyword>
<evidence type="ECO:0000313" key="2">
    <source>
        <dbReference type="EMBL" id="KAH3890252.1"/>
    </source>
</evidence>
<feature type="transmembrane region" description="Helical" evidence="1">
    <location>
        <begin position="70"/>
        <end position="91"/>
    </location>
</feature>
<dbReference type="Proteomes" id="UP000828390">
    <property type="component" value="Unassembled WGS sequence"/>
</dbReference>